<dbReference type="RefSeq" id="WP_250593136.1">
    <property type="nucleotide sequence ID" value="NZ_JAMLJM010000008.1"/>
</dbReference>
<gene>
    <name evidence="1" type="ORF">NAT50_09970</name>
</gene>
<sequence length="293" mass="33711">MKTFFSLVSIQTNSFSLEKVVVGVLAITEKKVFFEYSKAKIQLLDKLAPHHNGISQFALKTLQQIKSKVVETNNLKEQQKLLAAYDVFTADYINYLSKYSNNVLSFAKPEALPVTFTQKEFSQYYFNFVGESLSIDIKKQNISFAKKIKPYFEKEGLDEKANLKYHFNPHTFQGILKATDVSLITKNGAINAIQVVDFSLGEQTIVNHLYETKIIHEALHKFVTNVNGEVNKIKIAFEEPEKNTKQHELFDLSYKNYKDTFEFITPDALEKETEKIANSNNIKFSEYLQTLEI</sequence>
<protein>
    <recommendedName>
        <fullName evidence="3">DUF3037 domain-containing protein</fullName>
    </recommendedName>
</protein>
<reference evidence="1 2" key="1">
    <citation type="submission" date="2022-05" db="EMBL/GenBank/DDBJ databases">
        <title>Flavobacterium sp., isolated from activated sludge.</title>
        <authorList>
            <person name="Ran Q."/>
        </authorList>
    </citation>
    <scope>NUCLEOTIDE SEQUENCE [LARGE SCALE GENOMIC DNA]</scope>
    <source>
        <strain evidence="1 2">HXWNR70</strain>
    </source>
</reference>
<name>A0ABT0TS20_9FLAO</name>
<comment type="caution">
    <text evidence="1">The sequence shown here is derived from an EMBL/GenBank/DDBJ whole genome shotgun (WGS) entry which is preliminary data.</text>
</comment>
<organism evidence="1 2">
    <name type="scientific">Flavobacterium luminosum</name>
    <dbReference type="NCBI Taxonomy" id="2949086"/>
    <lineage>
        <taxon>Bacteria</taxon>
        <taxon>Pseudomonadati</taxon>
        <taxon>Bacteroidota</taxon>
        <taxon>Flavobacteriia</taxon>
        <taxon>Flavobacteriales</taxon>
        <taxon>Flavobacteriaceae</taxon>
        <taxon>Flavobacterium</taxon>
    </lineage>
</organism>
<proteinExistence type="predicted"/>
<evidence type="ECO:0008006" key="3">
    <source>
        <dbReference type="Google" id="ProtNLM"/>
    </source>
</evidence>
<dbReference type="EMBL" id="JAMLJM010000008">
    <property type="protein sequence ID" value="MCL9809683.1"/>
    <property type="molecule type" value="Genomic_DNA"/>
</dbReference>
<dbReference type="Proteomes" id="UP001317191">
    <property type="component" value="Unassembled WGS sequence"/>
</dbReference>
<evidence type="ECO:0000313" key="1">
    <source>
        <dbReference type="EMBL" id="MCL9809683.1"/>
    </source>
</evidence>
<evidence type="ECO:0000313" key="2">
    <source>
        <dbReference type="Proteomes" id="UP001317191"/>
    </source>
</evidence>
<accession>A0ABT0TS20</accession>
<keyword evidence="2" id="KW-1185">Reference proteome</keyword>